<evidence type="ECO:0000256" key="2">
    <source>
        <dbReference type="SAM" id="Phobius"/>
    </source>
</evidence>
<sequence>MFSARRISWIFLAALAASTLPTAKADCWIDDFGIERCGLSNGARIGLAIALIILGLLAVASAYSYRRRRMQRFAANNVNYAGANNVNYYPGGYPPSPYNGYDPNGPQYPPQTYNSYNPQAGFAPPAGPPPGYYAPPQGPPPVTGKEMSV</sequence>
<accession>A0A0C3NF73</accession>
<gene>
    <name evidence="4" type="ORF">PHLGIDRAFT_130228</name>
</gene>
<organism evidence="4 5">
    <name type="scientific">Phlebiopsis gigantea (strain 11061_1 CR5-6)</name>
    <name type="common">White-rot fungus</name>
    <name type="synonym">Peniophora gigantea</name>
    <dbReference type="NCBI Taxonomy" id="745531"/>
    <lineage>
        <taxon>Eukaryota</taxon>
        <taxon>Fungi</taxon>
        <taxon>Dikarya</taxon>
        <taxon>Basidiomycota</taxon>
        <taxon>Agaricomycotina</taxon>
        <taxon>Agaricomycetes</taxon>
        <taxon>Polyporales</taxon>
        <taxon>Phanerochaetaceae</taxon>
        <taxon>Phlebiopsis</taxon>
    </lineage>
</organism>
<evidence type="ECO:0000256" key="1">
    <source>
        <dbReference type="SAM" id="MobiDB-lite"/>
    </source>
</evidence>
<dbReference type="EMBL" id="KN840623">
    <property type="protein sequence ID" value="KIP03299.1"/>
    <property type="molecule type" value="Genomic_DNA"/>
</dbReference>
<feature type="transmembrane region" description="Helical" evidence="2">
    <location>
        <begin position="41"/>
        <end position="63"/>
    </location>
</feature>
<reference evidence="4 5" key="1">
    <citation type="journal article" date="2014" name="PLoS Genet.">
        <title>Analysis of the Phlebiopsis gigantea genome, transcriptome and secretome provides insight into its pioneer colonization strategies of wood.</title>
        <authorList>
            <person name="Hori C."/>
            <person name="Ishida T."/>
            <person name="Igarashi K."/>
            <person name="Samejima M."/>
            <person name="Suzuki H."/>
            <person name="Master E."/>
            <person name="Ferreira P."/>
            <person name="Ruiz-Duenas F.J."/>
            <person name="Held B."/>
            <person name="Canessa P."/>
            <person name="Larrondo L.F."/>
            <person name="Schmoll M."/>
            <person name="Druzhinina I.S."/>
            <person name="Kubicek C.P."/>
            <person name="Gaskell J.A."/>
            <person name="Kersten P."/>
            <person name="St John F."/>
            <person name="Glasner J."/>
            <person name="Sabat G."/>
            <person name="Splinter BonDurant S."/>
            <person name="Syed K."/>
            <person name="Yadav J."/>
            <person name="Mgbeahuruike A.C."/>
            <person name="Kovalchuk A."/>
            <person name="Asiegbu F.O."/>
            <person name="Lackner G."/>
            <person name="Hoffmeister D."/>
            <person name="Rencoret J."/>
            <person name="Gutierrez A."/>
            <person name="Sun H."/>
            <person name="Lindquist E."/>
            <person name="Barry K."/>
            <person name="Riley R."/>
            <person name="Grigoriev I.V."/>
            <person name="Henrissat B."/>
            <person name="Kues U."/>
            <person name="Berka R.M."/>
            <person name="Martinez A.T."/>
            <person name="Covert S.F."/>
            <person name="Blanchette R.A."/>
            <person name="Cullen D."/>
        </authorList>
    </citation>
    <scope>NUCLEOTIDE SEQUENCE [LARGE SCALE GENOMIC DNA]</scope>
    <source>
        <strain evidence="4 5">11061_1 CR5-6</strain>
    </source>
</reference>
<feature type="signal peptide" evidence="3">
    <location>
        <begin position="1"/>
        <end position="25"/>
    </location>
</feature>
<dbReference type="STRING" id="745531.A0A0C3NF73"/>
<evidence type="ECO:0008006" key="6">
    <source>
        <dbReference type="Google" id="ProtNLM"/>
    </source>
</evidence>
<dbReference type="Proteomes" id="UP000053257">
    <property type="component" value="Unassembled WGS sequence"/>
</dbReference>
<keyword evidence="2" id="KW-0472">Membrane</keyword>
<feature type="chain" id="PRO_5002167548" description="MARVEL domain-containing protein" evidence="3">
    <location>
        <begin position="26"/>
        <end position="149"/>
    </location>
</feature>
<evidence type="ECO:0000256" key="3">
    <source>
        <dbReference type="SAM" id="SignalP"/>
    </source>
</evidence>
<keyword evidence="5" id="KW-1185">Reference proteome</keyword>
<keyword evidence="2" id="KW-1133">Transmembrane helix</keyword>
<feature type="compositionally biased region" description="Pro residues" evidence="1">
    <location>
        <begin position="125"/>
        <end position="142"/>
    </location>
</feature>
<keyword evidence="3" id="KW-0732">Signal</keyword>
<protein>
    <recommendedName>
        <fullName evidence="6">MARVEL domain-containing protein</fullName>
    </recommendedName>
</protein>
<name>A0A0C3NF73_PHLG1</name>
<evidence type="ECO:0000313" key="4">
    <source>
        <dbReference type="EMBL" id="KIP03299.1"/>
    </source>
</evidence>
<dbReference type="AlphaFoldDB" id="A0A0C3NF73"/>
<evidence type="ECO:0000313" key="5">
    <source>
        <dbReference type="Proteomes" id="UP000053257"/>
    </source>
</evidence>
<dbReference type="HOGENOM" id="CLU_1750373_0_0_1"/>
<proteinExistence type="predicted"/>
<feature type="region of interest" description="Disordered" evidence="1">
    <location>
        <begin position="99"/>
        <end position="149"/>
    </location>
</feature>
<keyword evidence="2" id="KW-0812">Transmembrane</keyword>